<accession>A0A7D5HTZ1</accession>
<name>A0A7D5HTZ1_9PSED</name>
<feature type="region of interest" description="Disordered" evidence="1">
    <location>
        <begin position="450"/>
        <end position="469"/>
    </location>
</feature>
<proteinExistence type="predicted"/>
<dbReference type="RefSeq" id="WP_176569708.1">
    <property type="nucleotide sequence ID" value="NZ_CP056030.1"/>
</dbReference>
<dbReference type="InterPro" id="IPR046673">
    <property type="entry name" value="ToxA_N"/>
</dbReference>
<dbReference type="AlphaFoldDB" id="A0A7D5HTZ1"/>
<dbReference type="Pfam" id="PF20178">
    <property type="entry name" value="ToxA_N"/>
    <property type="match status" value="1"/>
</dbReference>
<feature type="domain" description="Dermonecrotic toxin N-terminal" evidence="2">
    <location>
        <begin position="416"/>
        <end position="675"/>
    </location>
</feature>
<gene>
    <name evidence="3" type="ORF">HWQ56_02510</name>
</gene>
<keyword evidence="4" id="KW-1185">Reference proteome</keyword>
<evidence type="ECO:0000313" key="4">
    <source>
        <dbReference type="Proteomes" id="UP000509568"/>
    </source>
</evidence>
<dbReference type="Proteomes" id="UP000509568">
    <property type="component" value="Chromosome"/>
</dbReference>
<protein>
    <recommendedName>
        <fullName evidence="2">Dermonecrotic toxin N-terminal domain-containing protein</fullName>
    </recommendedName>
</protein>
<evidence type="ECO:0000259" key="2">
    <source>
        <dbReference type="Pfam" id="PF20178"/>
    </source>
</evidence>
<reference evidence="3 4" key="1">
    <citation type="submission" date="2020-06" db="EMBL/GenBank/DDBJ databases">
        <title>Pseudomonas eucalypticola sp. nov., an endophyte of Eucalyptus dunnii leaves with biocontrol ability of eucalyptus leaf blight.</title>
        <authorList>
            <person name="Liu Y."/>
            <person name="Song Z."/>
            <person name="Zeng H."/>
            <person name="Lu M."/>
            <person name="Wang X."/>
            <person name="Lian X."/>
            <person name="Zhang Q."/>
        </authorList>
    </citation>
    <scope>NUCLEOTIDE SEQUENCE [LARGE SCALE GENOMIC DNA]</scope>
    <source>
        <strain evidence="3 4">NP-1</strain>
    </source>
</reference>
<dbReference type="KEGG" id="pez:HWQ56_02510"/>
<evidence type="ECO:0000313" key="3">
    <source>
        <dbReference type="EMBL" id="QKZ02731.1"/>
    </source>
</evidence>
<dbReference type="EMBL" id="CP056030">
    <property type="protein sequence ID" value="QKZ02731.1"/>
    <property type="molecule type" value="Genomic_DNA"/>
</dbReference>
<organism evidence="3 4">
    <name type="scientific">Pseudomonas eucalypticola</name>
    <dbReference type="NCBI Taxonomy" id="2599595"/>
    <lineage>
        <taxon>Bacteria</taxon>
        <taxon>Pseudomonadati</taxon>
        <taxon>Pseudomonadota</taxon>
        <taxon>Gammaproteobacteria</taxon>
        <taxon>Pseudomonadales</taxon>
        <taxon>Pseudomonadaceae</taxon>
        <taxon>Pseudomonas</taxon>
    </lineage>
</organism>
<evidence type="ECO:0000256" key="1">
    <source>
        <dbReference type="SAM" id="MobiDB-lite"/>
    </source>
</evidence>
<sequence>MDSPGHIEELEQLDVALDAALADLPTLQDILHTRLHDLLPKLPEEVTPQDFLIDAQPLSEWVHRRLGNPHAPQVAADALTAYRQGGQVHAIVSYPHQLQQLIDLVAGDPAMLHREYLVRYWRVKQVQQAPLALWLKNLLRSQLQAQAALRSLDGTLDNTGKQLLDQLLATPDALGRATIPAFKRPGVYGIRFANRDHSVSITLPCAFVVTQRDARGHYDLSGAFSIPEDHEQTEVPSGADTGTALLSTLGGGLEVFASLQDLYAEVAERLDDDRQATDLLTGLNEAQRQAVLSAEQLIWGPVQGDIFERSASDLRNWQLKQPELEVAAWQGPLELGALGERLKQAAHLGLLFNHQAILRARYAALLEKNLPSWLKAASDEQKIDIMHSLHDLAAALAFAASPGLPTIEQFGERAYLLDYAREAVKKRVQADLGLVIDPASITLSITYAQQTGPIPPPTNPTSSIPGRTREQAGYPVTLVTQRYSLSELALTNIAAFDSDYRLTARVHCPTGQPCKGLTPDYVRDMIRHLNVASSYEQFVRTRLLDSPDAQWRREHYRSVTYARMHAEALKARYAGHLRVDRSERGYQWIRSVLDNPAGPCQVEGHALQVQQLLISGATIRGVLVITAAQPGSVPMQVYYTPDSPDRRPWREYKDSAQWLKTFKATPSLREYLAARAGLSDQAAVRQTLQARGAASRVRLQPIEGDFLDMSYEAQVRQVLSNVDSLSTSTEQMDLNSLLAYGVMLAEAATVTLPTRLLLPIAVARAFLTLWQGLDSLRNEQNDEALKYFMDSISHVAEAGTSLLGATFMARALRKLPVRGPVAVNPSLALRQEPENLRFRIDSPYKEGVYEQVANDGGPSRYYMKDKAGRTYQVLFDGAKWHVVDARNPDAIFKPQIQRNADGELEIVRAVHWLGKVPDVPRLLAEHQRDDVPLPRLDLDARGLAWWQGARYLVIGTFVLAVRKSLRDDRFTLLPPQAQVGHGAAVLLRYSAGWEIKVKQAGVISAWLPVLHFSPGH</sequence>